<dbReference type="InterPro" id="IPR020841">
    <property type="entry name" value="PKS_Beta-ketoAc_synthase_dom"/>
</dbReference>
<gene>
    <name evidence="6" type="ORF">BST86_11355</name>
</gene>
<dbReference type="PROSITE" id="PS50835">
    <property type="entry name" value="IG_LIKE"/>
    <property type="match status" value="1"/>
</dbReference>
<dbReference type="InterPro" id="IPR014031">
    <property type="entry name" value="Ketoacyl_synth_C"/>
</dbReference>
<dbReference type="Pfam" id="PF02801">
    <property type="entry name" value="Ketoacyl-synt_C"/>
    <property type="match status" value="1"/>
</dbReference>
<comment type="similarity">
    <text evidence="1 3">Belongs to the thiolase-like superfamily. Beta-ketoacyl-ACP synthases family.</text>
</comment>
<dbReference type="PANTHER" id="PTHR11712:SF336">
    <property type="entry name" value="3-OXOACYL-[ACYL-CARRIER-PROTEIN] SYNTHASE, MITOCHONDRIAL"/>
    <property type="match status" value="1"/>
</dbReference>
<evidence type="ECO:0000256" key="3">
    <source>
        <dbReference type="RuleBase" id="RU003694"/>
    </source>
</evidence>
<evidence type="ECO:0000259" key="5">
    <source>
        <dbReference type="PROSITE" id="PS52004"/>
    </source>
</evidence>
<evidence type="ECO:0000313" key="6">
    <source>
        <dbReference type="EMBL" id="PRP67642.1"/>
    </source>
</evidence>
<name>A0A2S9WVY8_9FLAO</name>
<dbReference type="GO" id="GO:0006633">
    <property type="term" value="P:fatty acid biosynthetic process"/>
    <property type="evidence" value="ECO:0007669"/>
    <property type="project" value="TreeGrafter"/>
</dbReference>
<evidence type="ECO:0000313" key="7">
    <source>
        <dbReference type="Proteomes" id="UP000239532"/>
    </source>
</evidence>
<dbReference type="RefSeq" id="WP_105984027.1">
    <property type="nucleotide sequence ID" value="NZ_MQUC01000003.1"/>
</dbReference>
<keyword evidence="2 3" id="KW-0808">Transferase</keyword>
<keyword evidence="7" id="KW-1185">Reference proteome</keyword>
<dbReference type="OrthoDB" id="1141849at2"/>
<dbReference type="PANTHER" id="PTHR11712">
    <property type="entry name" value="POLYKETIDE SYNTHASE-RELATED"/>
    <property type="match status" value="1"/>
</dbReference>
<dbReference type="Gene3D" id="3.40.47.10">
    <property type="match status" value="1"/>
</dbReference>
<protein>
    <submittedName>
        <fullName evidence="6">3-oxoacyl-ACP synthase</fullName>
    </submittedName>
</protein>
<dbReference type="Pfam" id="PF00109">
    <property type="entry name" value="ketoacyl-synt"/>
    <property type="match status" value="1"/>
</dbReference>
<dbReference type="AlphaFoldDB" id="A0A2S9WVY8"/>
<proteinExistence type="inferred from homology"/>
<dbReference type="SUPFAM" id="SSF53901">
    <property type="entry name" value="Thiolase-like"/>
    <property type="match status" value="1"/>
</dbReference>
<dbReference type="InterPro" id="IPR007110">
    <property type="entry name" value="Ig-like_dom"/>
</dbReference>
<comment type="caution">
    <text evidence="6">The sequence shown here is derived from an EMBL/GenBank/DDBJ whole genome shotgun (WGS) entry which is preliminary data.</text>
</comment>
<accession>A0A2S9WVY8</accession>
<evidence type="ECO:0000259" key="4">
    <source>
        <dbReference type="PROSITE" id="PS50835"/>
    </source>
</evidence>
<sequence>MKNPIYIHDASLVSPLGENGFESASALFCHHEGTAVGKVDQATEQAITDLREENAHYQKLDRSTILAMLAARQLKLVDKDVAINVGSSRGATGIWEEFHAGFVKTGQVPVPTSPLTTLGNISSWIAQDLGTQAAAFSHSITCATAAHSILNAIAWLESGMATAFIAGGAEAPLTDFTIAQMKALRIYSQESGDYPCRALDMEKTSNQMILGEAAACFVLSKKPASTKIKITGYGTSIENLTSATSVSNDGIGFQHTMKQAMEDQKLQDIDAIITHAPATLQGDRSELAAIKAVFGELHPQLCNNKWQIGHTLGASAAVNLFMAVQMLTTAQIPAIPYVSDSFVNPRERSVIPRKILINASGFGGNCVSILVEKEL</sequence>
<feature type="domain" description="Ketosynthase family 3 (KS3)" evidence="5">
    <location>
        <begin position="1"/>
        <end position="373"/>
    </location>
</feature>
<feature type="domain" description="Ig-like" evidence="4">
    <location>
        <begin position="111"/>
        <end position="206"/>
    </location>
</feature>
<dbReference type="Proteomes" id="UP000239532">
    <property type="component" value="Unassembled WGS sequence"/>
</dbReference>
<dbReference type="EMBL" id="MQUC01000003">
    <property type="protein sequence ID" value="PRP67642.1"/>
    <property type="molecule type" value="Genomic_DNA"/>
</dbReference>
<evidence type="ECO:0000256" key="2">
    <source>
        <dbReference type="ARBA" id="ARBA00022679"/>
    </source>
</evidence>
<dbReference type="InterPro" id="IPR000794">
    <property type="entry name" value="Beta-ketoacyl_synthase"/>
</dbReference>
<reference evidence="6 7" key="1">
    <citation type="submission" date="2016-11" db="EMBL/GenBank/DDBJ databases">
        <title>Trade-off between light-utilization and light-protection in marine flavobacteria.</title>
        <authorList>
            <person name="Kumagai Y."/>
        </authorList>
    </citation>
    <scope>NUCLEOTIDE SEQUENCE [LARGE SCALE GENOMIC DNA]</scope>
    <source>
        <strain evidence="6 7">JCM 17109</strain>
    </source>
</reference>
<dbReference type="PROSITE" id="PS52004">
    <property type="entry name" value="KS3_2"/>
    <property type="match status" value="1"/>
</dbReference>
<organism evidence="6 7">
    <name type="scientific">Nonlabens agnitus</name>
    <dbReference type="NCBI Taxonomy" id="870484"/>
    <lineage>
        <taxon>Bacteria</taxon>
        <taxon>Pseudomonadati</taxon>
        <taxon>Bacteroidota</taxon>
        <taxon>Flavobacteriia</taxon>
        <taxon>Flavobacteriales</taxon>
        <taxon>Flavobacteriaceae</taxon>
        <taxon>Nonlabens</taxon>
    </lineage>
</organism>
<dbReference type="GO" id="GO:0004315">
    <property type="term" value="F:3-oxoacyl-[acyl-carrier-protein] synthase activity"/>
    <property type="evidence" value="ECO:0007669"/>
    <property type="project" value="TreeGrafter"/>
</dbReference>
<evidence type="ECO:0000256" key="1">
    <source>
        <dbReference type="ARBA" id="ARBA00008467"/>
    </source>
</evidence>
<dbReference type="InterPro" id="IPR014030">
    <property type="entry name" value="Ketoacyl_synth_N"/>
</dbReference>
<dbReference type="InterPro" id="IPR016039">
    <property type="entry name" value="Thiolase-like"/>
</dbReference>